<dbReference type="AlphaFoldDB" id="A0A6C0BA02"/>
<proteinExistence type="predicted"/>
<dbReference type="EMBL" id="MN739095">
    <property type="protein sequence ID" value="QHS88328.1"/>
    <property type="molecule type" value="Genomic_DNA"/>
</dbReference>
<reference evidence="2" key="1">
    <citation type="journal article" date="2020" name="Nature">
        <title>Giant virus diversity and host interactions through global metagenomics.</title>
        <authorList>
            <person name="Schulz F."/>
            <person name="Roux S."/>
            <person name="Paez-Espino D."/>
            <person name="Jungbluth S."/>
            <person name="Walsh D.A."/>
            <person name="Denef V.J."/>
            <person name="McMahon K.D."/>
            <person name="Konstantinidis K.T."/>
            <person name="Eloe-Fadrosh E.A."/>
            <person name="Kyrpides N.C."/>
            <person name="Woyke T."/>
        </authorList>
    </citation>
    <scope>NUCLEOTIDE SEQUENCE</scope>
    <source>
        <strain evidence="2">GVMAG-M-3300010158-55</strain>
    </source>
</reference>
<evidence type="ECO:0000256" key="1">
    <source>
        <dbReference type="SAM" id="Phobius"/>
    </source>
</evidence>
<evidence type="ECO:0000313" key="2">
    <source>
        <dbReference type="EMBL" id="QHS88328.1"/>
    </source>
</evidence>
<accession>A0A6C0BA02</accession>
<keyword evidence="1" id="KW-1133">Transmembrane helix</keyword>
<feature type="transmembrane region" description="Helical" evidence="1">
    <location>
        <begin position="37"/>
        <end position="65"/>
    </location>
</feature>
<organism evidence="2">
    <name type="scientific">viral metagenome</name>
    <dbReference type="NCBI Taxonomy" id="1070528"/>
    <lineage>
        <taxon>unclassified sequences</taxon>
        <taxon>metagenomes</taxon>
        <taxon>organismal metagenomes</taxon>
    </lineage>
</organism>
<sequence length="136" mass="14687">MNILEIVTMVVLVIIIAGGVSVPPDIHSLVGSVPGTIIILLIVFYLFSVSPILGVFGMIAGYEVIMNTNTKSSKINPILDELPSQTPFTPTNQFQVTLEETVVNNIVPLVQSVTPTHLNFKYTEDNTYSAANAVNV</sequence>
<name>A0A6C0BA02_9ZZZZ</name>
<protein>
    <submittedName>
        <fullName evidence="2">Uncharacterized protein</fullName>
    </submittedName>
</protein>
<keyword evidence="1" id="KW-0472">Membrane</keyword>
<keyword evidence="1" id="KW-0812">Transmembrane</keyword>